<dbReference type="OrthoDB" id="1067445at2"/>
<keyword evidence="1" id="KW-0732">Signal</keyword>
<keyword evidence="3" id="KW-1185">Reference proteome</keyword>
<reference evidence="2 3" key="1">
    <citation type="submission" date="2018-05" db="EMBL/GenBank/DDBJ databases">
        <title>Pedobacter paludis sp. nov., isolated from wetland soil.</title>
        <authorList>
            <person name="Zhang Y."/>
            <person name="Wang G."/>
        </authorList>
    </citation>
    <scope>NUCLEOTIDE SEQUENCE [LARGE SCALE GENOMIC DNA]</scope>
    <source>
        <strain evidence="2 3">KCTC22721</strain>
    </source>
</reference>
<accession>A0A317EKT5</accession>
<dbReference type="AlphaFoldDB" id="A0A317EKT5"/>
<gene>
    <name evidence="2" type="ORF">DHW03_18810</name>
</gene>
<evidence type="ECO:0000313" key="3">
    <source>
        <dbReference type="Proteomes" id="UP000245379"/>
    </source>
</evidence>
<evidence type="ECO:0000256" key="1">
    <source>
        <dbReference type="SAM" id="SignalP"/>
    </source>
</evidence>
<name>A0A317EKT5_9SPHI</name>
<feature type="signal peptide" evidence="1">
    <location>
        <begin position="1"/>
        <end position="20"/>
    </location>
</feature>
<evidence type="ECO:0008006" key="4">
    <source>
        <dbReference type="Google" id="ProtNLM"/>
    </source>
</evidence>
<sequence>MKKALFIALSIFLLGTNVKAQNGTKFLSIRGGYFFNDAFSTTLSLDISTKYFNQIEIFAEYYQKYEEVKTKSVMGGFVLKPVLWRNVNTAVRLRMGAGLGSNTEKFILAPQAGFEFAQSIGNGFDFLIINRNQYVLFGNMAERWRFGLEAGIRIPIN</sequence>
<dbReference type="Proteomes" id="UP000245379">
    <property type="component" value="Unassembled WGS sequence"/>
</dbReference>
<organism evidence="2 3">
    <name type="scientific">Pedobacter yonginense</name>
    <dbReference type="NCBI Taxonomy" id="651869"/>
    <lineage>
        <taxon>Bacteria</taxon>
        <taxon>Pseudomonadati</taxon>
        <taxon>Bacteroidota</taxon>
        <taxon>Sphingobacteriia</taxon>
        <taxon>Sphingobacteriales</taxon>
        <taxon>Sphingobacteriaceae</taxon>
        <taxon>Pedobacter</taxon>
    </lineage>
</organism>
<feature type="chain" id="PRO_5016273761" description="Outer membrane protein beta-barrel domain-containing protein" evidence="1">
    <location>
        <begin position="21"/>
        <end position="157"/>
    </location>
</feature>
<proteinExistence type="predicted"/>
<comment type="caution">
    <text evidence="2">The sequence shown here is derived from an EMBL/GenBank/DDBJ whole genome shotgun (WGS) entry which is preliminary data.</text>
</comment>
<dbReference type="EMBL" id="QGNZ01000006">
    <property type="protein sequence ID" value="PWS25886.1"/>
    <property type="molecule type" value="Genomic_DNA"/>
</dbReference>
<evidence type="ECO:0000313" key="2">
    <source>
        <dbReference type="EMBL" id="PWS25886.1"/>
    </source>
</evidence>
<dbReference type="RefSeq" id="WP_109927407.1">
    <property type="nucleotide sequence ID" value="NZ_QGNZ01000006.1"/>
</dbReference>
<protein>
    <recommendedName>
        <fullName evidence="4">Outer membrane protein beta-barrel domain-containing protein</fullName>
    </recommendedName>
</protein>